<keyword evidence="7" id="KW-1185">Reference proteome</keyword>
<dbReference type="PROSITE" id="PS51029">
    <property type="entry name" value="MADF"/>
    <property type="match status" value="1"/>
</dbReference>
<accession>A0A6H5I7Z5</accession>
<feature type="compositionally biased region" description="Polar residues" evidence="4">
    <location>
        <begin position="44"/>
        <end position="56"/>
    </location>
</feature>
<gene>
    <name evidence="6" type="ORF">TBRA_LOCUS5443</name>
</gene>
<dbReference type="PROSITE" id="PS50088">
    <property type="entry name" value="ANK_REPEAT"/>
    <property type="match status" value="5"/>
</dbReference>
<evidence type="ECO:0000256" key="2">
    <source>
        <dbReference type="ARBA" id="ARBA00023043"/>
    </source>
</evidence>
<dbReference type="SMART" id="SM00248">
    <property type="entry name" value="ANK"/>
    <property type="match status" value="8"/>
</dbReference>
<dbReference type="PROSITE" id="PS50297">
    <property type="entry name" value="ANK_REP_REGION"/>
    <property type="match status" value="4"/>
</dbReference>
<dbReference type="Pfam" id="PF10545">
    <property type="entry name" value="MADF_DNA_bdg"/>
    <property type="match status" value="1"/>
</dbReference>
<evidence type="ECO:0000313" key="6">
    <source>
        <dbReference type="EMBL" id="CAB0033542.1"/>
    </source>
</evidence>
<name>A0A6H5I7Z5_9HYME</name>
<protein>
    <recommendedName>
        <fullName evidence="5">MADF domain-containing protein</fullName>
    </recommendedName>
</protein>
<dbReference type="Pfam" id="PF12796">
    <property type="entry name" value="Ank_2"/>
    <property type="match status" value="2"/>
</dbReference>
<feature type="region of interest" description="Disordered" evidence="4">
    <location>
        <begin position="323"/>
        <end position="377"/>
    </location>
</feature>
<feature type="repeat" description="ANK" evidence="3">
    <location>
        <begin position="621"/>
        <end position="656"/>
    </location>
</feature>
<dbReference type="SUPFAM" id="SSF48403">
    <property type="entry name" value="Ankyrin repeat"/>
    <property type="match status" value="1"/>
</dbReference>
<feature type="repeat" description="ANK" evidence="3">
    <location>
        <begin position="771"/>
        <end position="799"/>
    </location>
</feature>
<dbReference type="InterPro" id="IPR006578">
    <property type="entry name" value="MADF-dom"/>
</dbReference>
<feature type="compositionally biased region" description="Basic and acidic residues" evidence="4">
    <location>
        <begin position="368"/>
        <end position="377"/>
    </location>
</feature>
<organism evidence="6 7">
    <name type="scientific">Trichogramma brassicae</name>
    <dbReference type="NCBI Taxonomy" id="86971"/>
    <lineage>
        <taxon>Eukaryota</taxon>
        <taxon>Metazoa</taxon>
        <taxon>Ecdysozoa</taxon>
        <taxon>Arthropoda</taxon>
        <taxon>Hexapoda</taxon>
        <taxon>Insecta</taxon>
        <taxon>Pterygota</taxon>
        <taxon>Neoptera</taxon>
        <taxon>Endopterygota</taxon>
        <taxon>Hymenoptera</taxon>
        <taxon>Apocrita</taxon>
        <taxon>Proctotrupomorpha</taxon>
        <taxon>Chalcidoidea</taxon>
        <taxon>Trichogrammatidae</taxon>
        <taxon>Trichogramma</taxon>
    </lineage>
</organism>
<dbReference type="Gene3D" id="1.25.40.20">
    <property type="entry name" value="Ankyrin repeat-containing domain"/>
    <property type="match status" value="3"/>
</dbReference>
<dbReference type="PANTHER" id="PTHR24161">
    <property type="entry name" value="ANK_REP_REGION DOMAIN-CONTAINING PROTEIN-RELATED"/>
    <property type="match status" value="1"/>
</dbReference>
<feature type="compositionally biased region" description="Acidic residues" evidence="4">
    <location>
        <begin position="327"/>
        <end position="367"/>
    </location>
</feature>
<feature type="compositionally biased region" description="Low complexity" evidence="4">
    <location>
        <begin position="126"/>
        <end position="146"/>
    </location>
</feature>
<feature type="compositionally biased region" description="Basic residues" evidence="4">
    <location>
        <begin position="115"/>
        <end position="125"/>
    </location>
</feature>
<evidence type="ECO:0000256" key="1">
    <source>
        <dbReference type="ARBA" id="ARBA00022737"/>
    </source>
</evidence>
<dbReference type="AlphaFoldDB" id="A0A6H5I7Z5"/>
<dbReference type="OrthoDB" id="6081971at2759"/>
<evidence type="ECO:0000256" key="3">
    <source>
        <dbReference type="PROSITE-ProRule" id="PRU00023"/>
    </source>
</evidence>
<dbReference type="PANTHER" id="PTHR24161:SF85">
    <property type="entry name" value="PALMITOYLTRANSFERASE HIP14"/>
    <property type="match status" value="1"/>
</dbReference>
<evidence type="ECO:0000256" key="4">
    <source>
        <dbReference type="SAM" id="MobiDB-lite"/>
    </source>
</evidence>
<feature type="region of interest" description="Disordered" evidence="4">
    <location>
        <begin position="1"/>
        <end position="56"/>
    </location>
</feature>
<keyword evidence="2 3" id="KW-0040">ANK repeat</keyword>
<dbReference type="SMART" id="SM00595">
    <property type="entry name" value="MADF"/>
    <property type="match status" value="1"/>
</dbReference>
<feature type="region of interest" description="Disordered" evidence="4">
    <location>
        <begin position="91"/>
        <end position="160"/>
    </location>
</feature>
<reference evidence="6 7" key="1">
    <citation type="submission" date="2020-02" db="EMBL/GenBank/DDBJ databases">
        <authorList>
            <person name="Ferguson B K."/>
        </authorList>
    </citation>
    <scope>NUCLEOTIDE SEQUENCE [LARGE SCALE GENOMIC DNA]</scope>
</reference>
<sequence>MSNSTTPVSEARMRRRPARYSPDNMQPSSSSNNNNSSSSRNNSGADSSQQLQYQAANGETSIAGSAAAGAAADPHQDELLRLAALAEKGLLPEGSDNSGQSVTTRSKTPRVNLGYKKRKYTRRKGVNNAAKNSNNNGSFINNGNGNEHQATPPQPPTKRPRVANVLLENEILIDEIRARKALWMRTHDQHHSNLLTAPLWDEIANILDSTPENVKRRWKSMKDHYRRELKKEMTDPALPQSPWPYYKKMKFMKSQMFVSMRRTDGDQELEILSADEEDLTNEWQNSLPRKREIMDDSEAMDQYGLDSEMRQLVKYENRVLAESNAEQVDDSQEDMDQQQIPEEEEEEEEQVEEEEEEQEVEQDDEQDETSKCNDPRAIRVAIDEFDHRTRDGSGAARGKAMKFNLFNISIDDEKKRGREEVCEREREKKNIIITLARASDSNFSAGYVNLMGRSSRACLRGYEDEPEVDKDGKPSLHRTTAVHRAARNDKIVGVRNLFMIHNRFDVNYTDDDGLTHFHVACMTGCGDVVEKFLKLGQVDPNCLVPKTGDSPLHISLRYEHEKVVQLLLRNGADPNLADAKGSTPLHVICKRNRNHDGLLEEFFEINDEKHQLVQVDARDMFGNTPLHLLCKFAPYAIMLVAESLLQRGADPNLSDEDGLTPLHIICKRGELDDNAIVDYLFELCKVNRPLQVNAADKLGQTPLHLAVEYGFEELVEELLTKGADQNRADAEGLTPLHVICQRCPGDDLASSFFHYNDKLQQTVQVNVRDKLGRTPLQAAVARFLPETVNELLNRGADMSTFVFPTDSYSSEKIYLFKYRWITFKLRLASGALDVIKNLDKGGYELKQTDALTVMKFFAKNELFEKSSDLEKSWRDDEEFVSGAKKIITRHKMSLYDLIQFKSKEAANLLIRTDFRLGHSENFDKASRDRFRQLPKEPSEACAQYLLREHCSAARKNRESRSCTTTIVVHTSGKQPHALVRARMNGIYKRRSSRRRRRRSPHGRNVQEELLPIFLSSLGACVVKIEGINIIHTSLHEVANAQSAASIDMFMRISRLLRIEATIGYRSFNGTTDAVIMIFLTSIFFL</sequence>
<dbReference type="InterPro" id="IPR036770">
    <property type="entry name" value="Ankyrin_rpt-contain_sf"/>
</dbReference>
<feature type="compositionally biased region" description="Polar residues" evidence="4">
    <location>
        <begin position="95"/>
        <end position="106"/>
    </location>
</feature>
<feature type="domain" description="MADF" evidence="5">
    <location>
        <begin position="171"/>
        <end position="257"/>
    </location>
</feature>
<feature type="repeat" description="ANK" evidence="3">
    <location>
        <begin position="657"/>
        <end position="682"/>
    </location>
</feature>
<evidence type="ECO:0000313" key="7">
    <source>
        <dbReference type="Proteomes" id="UP000479190"/>
    </source>
</evidence>
<feature type="repeat" description="ANK" evidence="3">
    <location>
        <begin position="547"/>
        <end position="579"/>
    </location>
</feature>
<proteinExistence type="predicted"/>
<keyword evidence="1" id="KW-0677">Repeat</keyword>
<dbReference type="EMBL" id="CADCXV010000714">
    <property type="protein sequence ID" value="CAB0033542.1"/>
    <property type="molecule type" value="Genomic_DNA"/>
</dbReference>
<feature type="compositionally biased region" description="Low complexity" evidence="4">
    <location>
        <begin position="28"/>
        <end position="43"/>
    </location>
</feature>
<dbReference type="Proteomes" id="UP000479190">
    <property type="component" value="Unassembled WGS sequence"/>
</dbReference>
<evidence type="ECO:0000259" key="5">
    <source>
        <dbReference type="PROSITE" id="PS51029"/>
    </source>
</evidence>
<feature type="repeat" description="ANK" evidence="3">
    <location>
        <begin position="698"/>
        <end position="730"/>
    </location>
</feature>
<dbReference type="InterPro" id="IPR002110">
    <property type="entry name" value="Ankyrin_rpt"/>
</dbReference>